<accession>A0ACC0CJX6</accession>
<reference evidence="1 2" key="1">
    <citation type="journal article" date="2022" name="New Phytol.">
        <title>Ecological generalism drives hyperdiversity of secondary metabolite gene clusters in xylarialean endophytes.</title>
        <authorList>
            <person name="Franco M.E.E."/>
            <person name="Wisecaver J.H."/>
            <person name="Arnold A.E."/>
            <person name="Ju Y.M."/>
            <person name="Slot J.C."/>
            <person name="Ahrendt S."/>
            <person name="Moore L.P."/>
            <person name="Eastman K.E."/>
            <person name="Scott K."/>
            <person name="Konkel Z."/>
            <person name="Mondo S.J."/>
            <person name="Kuo A."/>
            <person name="Hayes R.D."/>
            <person name="Haridas S."/>
            <person name="Andreopoulos B."/>
            <person name="Riley R."/>
            <person name="LaButti K."/>
            <person name="Pangilinan J."/>
            <person name="Lipzen A."/>
            <person name="Amirebrahimi M."/>
            <person name="Yan J."/>
            <person name="Adam C."/>
            <person name="Keymanesh K."/>
            <person name="Ng V."/>
            <person name="Louie K."/>
            <person name="Northen T."/>
            <person name="Drula E."/>
            <person name="Henrissat B."/>
            <person name="Hsieh H.M."/>
            <person name="Youens-Clark K."/>
            <person name="Lutzoni F."/>
            <person name="Miadlikowska J."/>
            <person name="Eastwood D.C."/>
            <person name="Hamelin R.C."/>
            <person name="Grigoriev I.V."/>
            <person name="U'Ren J.M."/>
        </authorList>
    </citation>
    <scope>NUCLEOTIDE SEQUENCE [LARGE SCALE GENOMIC DNA]</scope>
    <source>
        <strain evidence="1 2">ER1909</strain>
    </source>
</reference>
<evidence type="ECO:0000313" key="2">
    <source>
        <dbReference type="Proteomes" id="UP001497680"/>
    </source>
</evidence>
<dbReference type="EMBL" id="MU394425">
    <property type="protein sequence ID" value="KAI6080724.1"/>
    <property type="molecule type" value="Genomic_DNA"/>
</dbReference>
<protein>
    <submittedName>
        <fullName evidence="1">Uncharacterized protein</fullName>
    </submittedName>
</protein>
<proteinExistence type="predicted"/>
<comment type="caution">
    <text evidence="1">The sequence shown here is derived from an EMBL/GenBank/DDBJ whole genome shotgun (WGS) entry which is preliminary data.</text>
</comment>
<sequence length="1031" mass="116760">MTALNHDDERGVIDRYDETEADDESGTESSDEEDEESEDTIAKKIKKKFDGIIYDLKRSAENKNDDRIMVESRNLADPEDLKIFMSENYSYLAKKSTRNMNLLHFIAEAEKKELPRASKMKHFITELVRLPEDLLQQRDDNEKTPLFCAVTNRHHKLVKVMCQAHREIKRILKIPKSITNSTNCIHQAIIKKASSNDDDLVKFLIDKADSDTLCAYDENGLTPLHLAVEYSRCDEAQVQVVQALVEKCDAALDRTYKHRDKGPLSPYLYLQLTHEEARQKGRAAVDVKREVDKVDAEAAAKGKGYPSRDIFKERERNQPKETAKEASTTLDKPPNQPLMMPPRRAETFTGQHSMPPFPNRSKGPPLRIPPANDQGKGGIATPTEQGRDSDKKSMSKKSKGSRLKATDASADAVKQYLKLYYLRQKHHDAAVQFLYGSQQEKQIYFDLVGVTPKVSKGRITDGLNHLVFEDVLQYVAIPRVEVEDEPVRLKPGEREPKPDGNGRTDMKFLFNWLKGPKKVKTILKVIVDDLHEPSHSDAAIEECLAGMGVEEWDWRKRDLSPEVIQAVARKARIVHLYWGGNNAILRAWSESEGLKKLTELREVHLHVQQGLETRSRTRQNVEEFKARMSNARPEGIRFYEEKLRGVTANSVATDTEAVRDSYERHKWMESMEEFADFLQTAERANDPESQVSLKCSVVVAVIDDGVDTYEPNIQSRVIGGRSFCHRDERQNLNQPYYVSGSGHGTEMAGLISKICPNVKLYILRLDEFMIEPGRRQITAKSAAKAVRAAVERKVDIISMSWTIEKTDRNESDIKELEDAVNLAAKENILMFCAATDQGAYKDHTYPAACTTKNIFKIGAAVASGTALKWVGDQSLVDFIFPGHKVPTERYDNLSVKSRTPLTGSSVATALASGLAAVILYCVQLAGLQRHTGHFDALRFYKSLKNHERMKEVFLQIGTTKESENKYITVWSLFSVIVQKAKDSLQPKDSWINYIVKLEEFIQSRKEELDREKGRLAPSSHHLTNRLDTSGG</sequence>
<evidence type="ECO:0000313" key="1">
    <source>
        <dbReference type="EMBL" id="KAI6080724.1"/>
    </source>
</evidence>
<organism evidence="1 2">
    <name type="scientific">Hypoxylon rubiginosum</name>
    <dbReference type="NCBI Taxonomy" id="110542"/>
    <lineage>
        <taxon>Eukaryota</taxon>
        <taxon>Fungi</taxon>
        <taxon>Dikarya</taxon>
        <taxon>Ascomycota</taxon>
        <taxon>Pezizomycotina</taxon>
        <taxon>Sordariomycetes</taxon>
        <taxon>Xylariomycetidae</taxon>
        <taxon>Xylariales</taxon>
        <taxon>Hypoxylaceae</taxon>
        <taxon>Hypoxylon</taxon>
    </lineage>
</organism>
<gene>
    <name evidence="1" type="ORF">F4821DRAFT_250875</name>
</gene>
<keyword evidence="2" id="KW-1185">Reference proteome</keyword>
<dbReference type="Proteomes" id="UP001497680">
    <property type="component" value="Unassembled WGS sequence"/>
</dbReference>
<name>A0ACC0CJX6_9PEZI</name>